<organism evidence="12 13">
    <name type="scientific">Entomortierella parvispora</name>
    <dbReference type="NCBI Taxonomy" id="205924"/>
    <lineage>
        <taxon>Eukaryota</taxon>
        <taxon>Fungi</taxon>
        <taxon>Fungi incertae sedis</taxon>
        <taxon>Mucoromycota</taxon>
        <taxon>Mortierellomycotina</taxon>
        <taxon>Mortierellomycetes</taxon>
        <taxon>Mortierellales</taxon>
        <taxon>Mortierellaceae</taxon>
        <taxon>Entomortierella</taxon>
    </lineage>
</organism>
<dbReference type="PROSITE" id="PS00108">
    <property type="entry name" value="PROTEIN_KINASE_ST"/>
    <property type="match status" value="1"/>
</dbReference>
<evidence type="ECO:0000256" key="7">
    <source>
        <dbReference type="ARBA" id="ARBA00047899"/>
    </source>
</evidence>
<dbReference type="PANTHER" id="PTHR47634">
    <property type="entry name" value="PROTEIN KINASE DOMAIN-CONTAINING PROTEIN-RELATED"/>
    <property type="match status" value="1"/>
</dbReference>
<proteinExistence type="predicted"/>
<dbReference type="Pfam" id="PF00069">
    <property type="entry name" value="Pkinase"/>
    <property type="match status" value="2"/>
</dbReference>
<dbReference type="InterPro" id="IPR008271">
    <property type="entry name" value="Ser/Thr_kinase_AS"/>
</dbReference>
<dbReference type="InterPro" id="IPR051334">
    <property type="entry name" value="SRPK"/>
</dbReference>
<keyword evidence="5 12" id="KW-0418">Kinase</keyword>
<feature type="compositionally biased region" description="Low complexity" evidence="10">
    <location>
        <begin position="27"/>
        <end position="45"/>
    </location>
</feature>
<dbReference type="FunFam" id="3.30.200.20:FF:000076">
    <property type="entry name" value="CMGC/SRPK protein kinase"/>
    <property type="match status" value="1"/>
</dbReference>
<dbReference type="PROSITE" id="PS00107">
    <property type="entry name" value="PROTEIN_KINASE_ATP"/>
    <property type="match status" value="1"/>
</dbReference>
<dbReference type="FunFam" id="1.10.510.10:FF:000409">
    <property type="entry name" value="CMGC/SRPK protein kinase"/>
    <property type="match status" value="1"/>
</dbReference>
<reference evidence="12" key="2">
    <citation type="journal article" date="2022" name="Microbiol. Resour. Announc.">
        <title>Whole-Genome Sequence of Entomortierella parvispora E1425, a Mucoromycotan Fungus Associated with Burkholderiaceae-Related Endosymbiotic Bacteria.</title>
        <authorList>
            <person name="Herlambang A."/>
            <person name="Guo Y."/>
            <person name="Takashima Y."/>
            <person name="Narisawa K."/>
            <person name="Ohta H."/>
            <person name="Nishizawa T."/>
        </authorList>
    </citation>
    <scope>NUCLEOTIDE SEQUENCE</scope>
    <source>
        <strain evidence="12">E1425</strain>
    </source>
</reference>
<feature type="domain" description="Protein kinase" evidence="11">
    <location>
        <begin position="139"/>
        <end position="563"/>
    </location>
</feature>
<evidence type="ECO:0000256" key="5">
    <source>
        <dbReference type="ARBA" id="ARBA00022777"/>
    </source>
</evidence>
<comment type="caution">
    <text evidence="12">The sequence shown here is derived from an EMBL/GenBank/DDBJ whole genome shotgun (WGS) entry which is preliminary data.</text>
</comment>
<dbReference type="Gene3D" id="3.30.200.20">
    <property type="entry name" value="Phosphorylase Kinase, domain 1"/>
    <property type="match status" value="1"/>
</dbReference>
<dbReference type="Gene3D" id="1.10.510.10">
    <property type="entry name" value="Transferase(Phosphotransferase) domain 1"/>
    <property type="match status" value="1"/>
</dbReference>
<evidence type="ECO:0000256" key="8">
    <source>
        <dbReference type="ARBA" id="ARBA00048679"/>
    </source>
</evidence>
<evidence type="ECO:0000256" key="2">
    <source>
        <dbReference type="ARBA" id="ARBA00022527"/>
    </source>
</evidence>
<name>A0A9P3HFJ9_9FUNG</name>
<keyword evidence="13" id="KW-1185">Reference proteome</keyword>
<dbReference type="CDD" id="cd14136">
    <property type="entry name" value="STKc_SRPK"/>
    <property type="match status" value="1"/>
</dbReference>
<keyword evidence="2" id="KW-0723">Serine/threonine-protein kinase</keyword>
<dbReference type="PROSITE" id="PS50011">
    <property type="entry name" value="PROTEIN_KINASE_DOM"/>
    <property type="match status" value="1"/>
</dbReference>
<dbReference type="GO" id="GO:0005737">
    <property type="term" value="C:cytoplasm"/>
    <property type="evidence" value="ECO:0007669"/>
    <property type="project" value="TreeGrafter"/>
</dbReference>
<dbReference type="GO" id="GO:0004674">
    <property type="term" value="F:protein serine/threonine kinase activity"/>
    <property type="evidence" value="ECO:0007669"/>
    <property type="project" value="UniProtKB-KW"/>
</dbReference>
<dbReference type="InterPro" id="IPR000719">
    <property type="entry name" value="Prot_kinase_dom"/>
</dbReference>
<feature type="region of interest" description="Disordered" evidence="10">
    <location>
        <begin position="1"/>
        <end position="117"/>
    </location>
</feature>
<reference evidence="12" key="1">
    <citation type="submission" date="2021-11" db="EMBL/GenBank/DDBJ databases">
        <authorList>
            <person name="Herlambang A."/>
            <person name="Guo Y."/>
            <person name="Takashima Y."/>
            <person name="Nishizawa T."/>
        </authorList>
    </citation>
    <scope>NUCLEOTIDE SEQUENCE</scope>
    <source>
        <strain evidence="12">E1425</strain>
    </source>
</reference>
<feature type="region of interest" description="Disordered" evidence="10">
    <location>
        <begin position="327"/>
        <end position="359"/>
    </location>
</feature>
<evidence type="ECO:0000313" key="13">
    <source>
        <dbReference type="Proteomes" id="UP000827284"/>
    </source>
</evidence>
<evidence type="ECO:0000259" key="11">
    <source>
        <dbReference type="PROSITE" id="PS50011"/>
    </source>
</evidence>
<dbReference type="InterPro" id="IPR017441">
    <property type="entry name" value="Protein_kinase_ATP_BS"/>
</dbReference>
<dbReference type="InterPro" id="IPR011009">
    <property type="entry name" value="Kinase-like_dom_sf"/>
</dbReference>
<dbReference type="GO" id="GO:0005524">
    <property type="term" value="F:ATP binding"/>
    <property type="evidence" value="ECO:0007669"/>
    <property type="project" value="UniProtKB-UniRule"/>
</dbReference>
<feature type="binding site" evidence="9">
    <location>
        <position position="168"/>
    </location>
    <ligand>
        <name>ATP</name>
        <dbReference type="ChEBI" id="CHEBI:30616"/>
    </ligand>
</feature>
<evidence type="ECO:0000256" key="9">
    <source>
        <dbReference type="PROSITE-ProRule" id="PRU10141"/>
    </source>
</evidence>
<comment type="catalytic activity">
    <reaction evidence="8">
        <text>L-seryl-[protein] + ATP = O-phospho-L-seryl-[protein] + ADP + H(+)</text>
        <dbReference type="Rhea" id="RHEA:17989"/>
        <dbReference type="Rhea" id="RHEA-COMP:9863"/>
        <dbReference type="Rhea" id="RHEA-COMP:11604"/>
        <dbReference type="ChEBI" id="CHEBI:15378"/>
        <dbReference type="ChEBI" id="CHEBI:29999"/>
        <dbReference type="ChEBI" id="CHEBI:30616"/>
        <dbReference type="ChEBI" id="CHEBI:83421"/>
        <dbReference type="ChEBI" id="CHEBI:456216"/>
        <dbReference type="EC" id="2.7.11.1"/>
    </reaction>
</comment>
<keyword evidence="6 9" id="KW-0067">ATP-binding</keyword>
<evidence type="ECO:0000313" key="12">
    <source>
        <dbReference type="EMBL" id="GJJ75764.1"/>
    </source>
</evidence>
<keyword evidence="4 9" id="KW-0547">Nucleotide-binding</keyword>
<dbReference type="SUPFAM" id="SSF56112">
    <property type="entry name" value="Protein kinase-like (PK-like)"/>
    <property type="match status" value="1"/>
</dbReference>
<evidence type="ECO:0000256" key="10">
    <source>
        <dbReference type="SAM" id="MobiDB-lite"/>
    </source>
</evidence>
<evidence type="ECO:0000256" key="3">
    <source>
        <dbReference type="ARBA" id="ARBA00022679"/>
    </source>
</evidence>
<dbReference type="PANTHER" id="PTHR47634:SF9">
    <property type="entry name" value="PROTEIN KINASE DOMAIN-CONTAINING PROTEIN-RELATED"/>
    <property type="match status" value="1"/>
</dbReference>
<comment type="catalytic activity">
    <reaction evidence="7">
        <text>L-threonyl-[protein] + ATP = O-phospho-L-threonyl-[protein] + ADP + H(+)</text>
        <dbReference type="Rhea" id="RHEA:46608"/>
        <dbReference type="Rhea" id="RHEA-COMP:11060"/>
        <dbReference type="Rhea" id="RHEA-COMP:11605"/>
        <dbReference type="ChEBI" id="CHEBI:15378"/>
        <dbReference type="ChEBI" id="CHEBI:30013"/>
        <dbReference type="ChEBI" id="CHEBI:30616"/>
        <dbReference type="ChEBI" id="CHEBI:61977"/>
        <dbReference type="ChEBI" id="CHEBI:456216"/>
        <dbReference type="EC" id="2.7.11.1"/>
    </reaction>
</comment>
<sequence>MDKKRQQAKSKKSGPAHKKKNNAKKTQQQQQQQQQPASKGTAPSTPALPTPPASINMASATMAESSIDLDTMSKDDLDNSQDSTFESASGEVEAENYPLRNHDPYEPADSLSEEEDMEDYKKGGYHYVAVGDVFHDGRYIVLRKLGWGHFSTVWLARDVAENRHVALKVVKSAPHYTETALDEIKLLERVVHANPDAPGRKYVVELLDHFMHRGPNGEHVCMVFEVLGENLLSVIRRYHHRGIPMHLVQQIIYQVLMGLDYMHKDCKIIHTDLKPENVLVCVDDVEKVVQGLVGDLDYSNPEKLVESSRSSKTKIVGSKPLAHGTRAVTGCTGTGVSPTSTTTAVEDYPRRTPNGQANFEPMTTKLEREMSDINLETKSGASSTSDIPAADGSAKSIPLNITVKIADLGNACWEDHHFTNDIQTRQYRSPEVILGSKWGPSTDVWSVACMTFELLTGDYLFDPQSGSAYTKNDDHMAQIIELMGNFPKRLALSGKFSHELFNRKGELRHIQKLRMWPLQDVFREKYMLPREESEFIADFLAGMLRLDPGLRATAGEMTKHGWLSFKYEDPERQLTGQ</sequence>
<evidence type="ECO:0000256" key="1">
    <source>
        <dbReference type="ARBA" id="ARBA00012513"/>
    </source>
</evidence>
<dbReference type="OrthoDB" id="978at2759"/>
<accession>A0A9P3HFJ9</accession>
<feature type="compositionally biased region" description="Basic residues" evidence="10">
    <location>
        <begin position="1"/>
        <end position="23"/>
    </location>
</feature>
<protein>
    <recommendedName>
        <fullName evidence="1">non-specific serine/threonine protein kinase</fullName>
        <ecNumber evidence="1">2.7.11.1</ecNumber>
    </recommendedName>
</protein>
<gene>
    <name evidence="12" type="ORF">EMPS_08122</name>
</gene>
<dbReference type="GO" id="GO:0000245">
    <property type="term" value="P:spliceosomal complex assembly"/>
    <property type="evidence" value="ECO:0007669"/>
    <property type="project" value="TreeGrafter"/>
</dbReference>
<dbReference type="SMART" id="SM00220">
    <property type="entry name" value="S_TKc"/>
    <property type="match status" value="1"/>
</dbReference>
<dbReference type="Proteomes" id="UP000827284">
    <property type="component" value="Unassembled WGS sequence"/>
</dbReference>
<evidence type="ECO:0000256" key="6">
    <source>
        <dbReference type="ARBA" id="ARBA00022840"/>
    </source>
</evidence>
<dbReference type="GO" id="GO:0050684">
    <property type="term" value="P:regulation of mRNA processing"/>
    <property type="evidence" value="ECO:0007669"/>
    <property type="project" value="TreeGrafter"/>
</dbReference>
<dbReference type="AlphaFoldDB" id="A0A9P3HFJ9"/>
<dbReference type="GO" id="GO:0005634">
    <property type="term" value="C:nucleus"/>
    <property type="evidence" value="ECO:0007669"/>
    <property type="project" value="TreeGrafter"/>
</dbReference>
<evidence type="ECO:0000256" key="4">
    <source>
        <dbReference type="ARBA" id="ARBA00022741"/>
    </source>
</evidence>
<feature type="compositionally biased region" description="Low complexity" evidence="10">
    <location>
        <begin position="328"/>
        <end position="343"/>
    </location>
</feature>
<dbReference type="EC" id="2.7.11.1" evidence="1"/>
<dbReference type="EMBL" id="BQFW01000011">
    <property type="protein sequence ID" value="GJJ75764.1"/>
    <property type="molecule type" value="Genomic_DNA"/>
</dbReference>
<keyword evidence="3" id="KW-0808">Transferase</keyword>